<evidence type="ECO:0000313" key="4">
    <source>
        <dbReference type="Proteomes" id="UP000237347"/>
    </source>
</evidence>
<evidence type="ECO:0000256" key="1">
    <source>
        <dbReference type="SAM" id="MobiDB-lite"/>
    </source>
</evidence>
<evidence type="ECO:0000313" key="3">
    <source>
        <dbReference type="EMBL" id="KAK7846723.1"/>
    </source>
</evidence>
<evidence type="ECO:0000256" key="2">
    <source>
        <dbReference type="SAM" id="Phobius"/>
    </source>
</evidence>
<sequence length="77" mass="8274">MKISEIWTNLDDNERVQPADSEPDPKRQDDMEMGVESAVVTVAIMLLLLLPTGIVEGHTKAGLNGGTWGTATAPDII</sequence>
<gene>
    <name evidence="3" type="ORF">CFP56_007538</name>
</gene>
<name>A0AAW0L4X9_QUESU</name>
<dbReference type="EMBL" id="PKMF04000151">
    <property type="protein sequence ID" value="KAK7846723.1"/>
    <property type="molecule type" value="Genomic_DNA"/>
</dbReference>
<dbReference type="Proteomes" id="UP000237347">
    <property type="component" value="Unassembled WGS sequence"/>
</dbReference>
<organism evidence="3 4">
    <name type="scientific">Quercus suber</name>
    <name type="common">Cork oak</name>
    <dbReference type="NCBI Taxonomy" id="58331"/>
    <lineage>
        <taxon>Eukaryota</taxon>
        <taxon>Viridiplantae</taxon>
        <taxon>Streptophyta</taxon>
        <taxon>Embryophyta</taxon>
        <taxon>Tracheophyta</taxon>
        <taxon>Spermatophyta</taxon>
        <taxon>Magnoliopsida</taxon>
        <taxon>eudicotyledons</taxon>
        <taxon>Gunneridae</taxon>
        <taxon>Pentapetalae</taxon>
        <taxon>rosids</taxon>
        <taxon>fabids</taxon>
        <taxon>Fagales</taxon>
        <taxon>Fagaceae</taxon>
        <taxon>Quercus</taxon>
    </lineage>
</organism>
<feature type="compositionally biased region" description="Basic and acidic residues" evidence="1">
    <location>
        <begin position="12"/>
        <end position="30"/>
    </location>
</feature>
<keyword evidence="2" id="KW-1133">Transmembrane helix</keyword>
<dbReference type="AlphaFoldDB" id="A0AAW0L4X9"/>
<keyword evidence="4" id="KW-1185">Reference proteome</keyword>
<feature type="transmembrane region" description="Helical" evidence="2">
    <location>
        <begin position="33"/>
        <end position="50"/>
    </location>
</feature>
<keyword evidence="2" id="KW-0472">Membrane</keyword>
<feature type="region of interest" description="Disordered" evidence="1">
    <location>
        <begin position="1"/>
        <end position="33"/>
    </location>
</feature>
<accession>A0AAW0L4X9</accession>
<keyword evidence="2" id="KW-0812">Transmembrane</keyword>
<reference evidence="3 4" key="1">
    <citation type="journal article" date="2018" name="Sci. Data">
        <title>The draft genome sequence of cork oak.</title>
        <authorList>
            <person name="Ramos A.M."/>
            <person name="Usie A."/>
            <person name="Barbosa P."/>
            <person name="Barros P.M."/>
            <person name="Capote T."/>
            <person name="Chaves I."/>
            <person name="Simoes F."/>
            <person name="Abreu I."/>
            <person name="Carrasquinho I."/>
            <person name="Faro C."/>
            <person name="Guimaraes J.B."/>
            <person name="Mendonca D."/>
            <person name="Nobrega F."/>
            <person name="Rodrigues L."/>
            <person name="Saibo N.J.M."/>
            <person name="Varela M.C."/>
            <person name="Egas C."/>
            <person name="Matos J."/>
            <person name="Miguel C.M."/>
            <person name="Oliveira M.M."/>
            <person name="Ricardo C.P."/>
            <person name="Goncalves S."/>
        </authorList>
    </citation>
    <scope>NUCLEOTIDE SEQUENCE [LARGE SCALE GENOMIC DNA]</scope>
    <source>
        <strain evidence="4">cv. HL8</strain>
    </source>
</reference>
<proteinExistence type="predicted"/>
<comment type="caution">
    <text evidence="3">The sequence shown here is derived from an EMBL/GenBank/DDBJ whole genome shotgun (WGS) entry which is preliminary data.</text>
</comment>
<protein>
    <submittedName>
        <fullName evidence="3">Uncharacterized protein</fullName>
    </submittedName>
</protein>